<evidence type="ECO:0000313" key="1">
    <source>
        <dbReference type="EMBL" id="QQO97230.1"/>
    </source>
</evidence>
<dbReference type="EMBL" id="MT732450">
    <property type="protein sequence ID" value="QQO97230.1"/>
    <property type="molecule type" value="Genomic_DNA"/>
</dbReference>
<evidence type="ECO:0000313" key="2">
    <source>
        <dbReference type="Proteomes" id="UP000693899"/>
    </source>
</evidence>
<keyword evidence="2" id="KW-1185">Reference proteome</keyword>
<organism evidence="1 2">
    <name type="scientific">Maribacter phage Colly_1</name>
    <dbReference type="NCBI Taxonomy" id="2745691"/>
    <lineage>
        <taxon>Viruses</taxon>
        <taxon>Duplodnaviria</taxon>
        <taxon>Heunggongvirae</taxon>
        <taxon>Uroviricota</taxon>
        <taxon>Caudoviricetes</taxon>
        <taxon>Molycolviridae</taxon>
        <taxon>Mollyvirus</taxon>
        <taxon>Mollyvirus colly</taxon>
    </lineage>
</organism>
<gene>
    <name evidence="1" type="ORF">Colly1_130</name>
</gene>
<protein>
    <submittedName>
        <fullName evidence="1">Uncharacterized protein</fullName>
    </submittedName>
</protein>
<dbReference type="Proteomes" id="UP000693899">
    <property type="component" value="Segment"/>
</dbReference>
<accession>A0A8E4XZQ4</accession>
<reference evidence="1" key="1">
    <citation type="submission" date="2020-07" db="EMBL/GenBank/DDBJ databases">
        <title>Highly diverse flavobacterial phages as mortality factor during North Sea spring blooms.</title>
        <authorList>
            <person name="Bartlau N."/>
            <person name="Wichels A."/>
            <person name="Krohne G."/>
            <person name="Adriaenssens E.M."/>
            <person name="Heins A."/>
            <person name="Fuchs B.M."/>
            <person name="Amann R."/>
            <person name="Moraru C."/>
        </authorList>
    </citation>
    <scope>NUCLEOTIDE SEQUENCE</scope>
</reference>
<name>A0A8E4XZQ4_9CAUD</name>
<proteinExistence type="predicted"/>
<sequence>MIRWRQQTNDNVLIGLLQRRNTTQGAAFEIPLFTNKDRGRLTSMSRTTFVIRSLFQLSIPAKLELIDLEYDESVIFVFPPYSRAKIIIGTEEFLNVYNRNCVIAIRNGIKFTLQIDRMPSTDRTVTVLTPGTFERLF</sequence>